<evidence type="ECO:0000259" key="1">
    <source>
        <dbReference type="Pfam" id="PF14498"/>
    </source>
</evidence>
<dbReference type="InterPro" id="IPR027414">
    <property type="entry name" value="GH95_N_dom"/>
</dbReference>
<evidence type="ECO:0000259" key="2">
    <source>
        <dbReference type="Pfam" id="PF21307"/>
    </source>
</evidence>
<evidence type="ECO:0000313" key="5">
    <source>
        <dbReference type="Proteomes" id="UP000279446"/>
    </source>
</evidence>
<feature type="domain" description="Glycosyl hydrolase family 95 N-terminal" evidence="1">
    <location>
        <begin position="10"/>
        <end position="239"/>
    </location>
</feature>
<feature type="domain" description="Glycosyl hydrolase family 95 catalytic" evidence="3">
    <location>
        <begin position="259"/>
        <end position="665"/>
    </location>
</feature>
<keyword evidence="4" id="KW-0378">Hydrolase</keyword>
<dbReference type="Gene3D" id="1.50.10.10">
    <property type="match status" value="1"/>
</dbReference>
<dbReference type="PIRSF" id="PIRSF007663">
    <property type="entry name" value="UCP007663"/>
    <property type="match status" value="1"/>
</dbReference>
<feature type="domain" description="Alpha fucosidase A-like C-terminal" evidence="2">
    <location>
        <begin position="667"/>
        <end position="760"/>
    </location>
</feature>
<dbReference type="SUPFAM" id="SSF48208">
    <property type="entry name" value="Six-hairpin glycosidases"/>
    <property type="match status" value="1"/>
</dbReference>
<name>A0A433Y5T0_9BACL</name>
<dbReference type="InterPro" id="IPR012341">
    <property type="entry name" value="6hp_glycosidase-like_sf"/>
</dbReference>
<dbReference type="EMBL" id="RZNY01000016">
    <property type="protein sequence ID" value="RUT43957.1"/>
    <property type="molecule type" value="Genomic_DNA"/>
</dbReference>
<evidence type="ECO:0000259" key="3">
    <source>
        <dbReference type="Pfam" id="PF22124"/>
    </source>
</evidence>
<proteinExistence type="predicted"/>
<dbReference type="InterPro" id="IPR054363">
    <property type="entry name" value="GH95_cat"/>
</dbReference>
<dbReference type="InterPro" id="IPR008928">
    <property type="entry name" value="6-hairpin_glycosidase_sf"/>
</dbReference>
<dbReference type="Pfam" id="PF14498">
    <property type="entry name" value="Glyco_hyd_65N_2"/>
    <property type="match status" value="1"/>
</dbReference>
<gene>
    <name evidence="4" type="ORF">EJP82_18645</name>
</gene>
<dbReference type="GO" id="GO:0004560">
    <property type="term" value="F:alpha-L-fucosidase activity"/>
    <property type="evidence" value="ECO:0007669"/>
    <property type="project" value="InterPro"/>
</dbReference>
<dbReference type="PANTHER" id="PTHR31084:SF0">
    <property type="entry name" value="ALPHA-L-FUCOSIDASE 2"/>
    <property type="match status" value="1"/>
</dbReference>
<keyword evidence="5" id="KW-1185">Reference proteome</keyword>
<dbReference type="Pfam" id="PF21307">
    <property type="entry name" value="Glyco_hydro_95_C"/>
    <property type="match status" value="1"/>
</dbReference>
<dbReference type="InterPro" id="IPR049053">
    <property type="entry name" value="AFCA-like_C"/>
</dbReference>
<dbReference type="OrthoDB" id="9802600at2"/>
<dbReference type="FunFam" id="1.50.10.10:FF:000028">
    <property type="entry name" value="Alpha-L-fucosidase 2"/>
    <property type="match status" value="1"/>
</dbReference>
<dbReference type="AlphaFoldDB" id="A0A433Y5T0"/>
<dbReference type="Proteomes" id="UP000279446">
    <property type="component" value="Unassembled WGS sequence"/>
</dbReference>
<dbReference type="InterPro" id="IPR016518">
    <property type="entry name" value="Alpha-L-fucosidase"/>
</dbReference>
<dbReference type="GO" id="GO:0005975">
    <property type="term" value="P:carbohydrate metabolic process"/>
    <property type="evidence" value="ECO:0007669"/>
    <property type="project" value="InterPro"/>
</dbReference>
<dbReference type="RefSeq" id="WP_127193579.1">
    <property type="nucleotide sequence ID" value="NZ_RZNY01000016.1"/>
</dbReference>
<protein>
    <submittedName>
        <fullName evidence="4">Glycoside hydrolase family 95 protein</fullName>
    </submittedName>
</protein>
<sequence length="767" mass="84680">MGNSNCKLIENRPASVWTEAFPIGNGRLGGMVFGGVQNERIQLNEDSMWYGGRLGNDNPASVGKLEEIRRLIQEGKPQEAERLALLNMTNAPHYFGPYQPLGDVLIKIEGAETTSDYQRELDIQTGVASVKYKVGTTEFSREVFSSAVSQVVVLHLTASQPGALSLTARLSRRPFEGEVGKVDGGILTMQGQCGPDGVSYAAVLQAVVDGGGTQVVGNYLDIRQANSVTLILAAQTSFRYNDPYSEAIMQAAWAASIPYAELKKMHVQDHRQLFDRVLLKLGSNDNKEIEEISTSDRLLSYKKGNTDQGLEALFYQYGRYLLIASSRPGSLPANLQGIWNESFTPPWESDFHLNINLQMNYWIAETGNLPECHEPLFDLVDRLVVNGRDTAHKLYGARGFVAHSTTNIWAESGIFSAWVPAIFWPTGGAWLALHLWEHYRYNGSESFLRERAYPVLKEAALFFLDYVVEDGSGQLVTSPSLSPENSYVTEGGEIGVLCAGPSMDSQILFALLTANMEAAELLGLDQSFQQECMEARSRLPKPQIGRHGQIMEWSVDYEEAEPGHRHISHLFALHPGEQILPHRMPELGAAARATLERRLAHGGGHTGWSQAWIANFWARLGDGDNSHNSLQDLLSKAVHPNLFGDHPPFQIDANFGGAAAIQEMLLQSHGGELRLLPALPSAWTSGIVKGLRARGGYTIDIDWCDGILHEAKICAESERECAIYSEVPLEIRGPEGNLITVNKMEHTHYFIIPAGVMYRISILRAPI</sequence>
<accession>A0A433Y5T0</accession>
<organism evidence="4 5">
    <name type="scientific">Paenibacillus anaericanus</name>
    <dbReference type="NCBI Taxonomy" id="170367"/>
    <lineage>
        <taxon>Bacteria</taxon>
        <taxon>Bacillati</taxon>
        <taxon>Bacillota</taxon>
        <taxon>Bacilli</taxon>
        <taxon>Bacillales</taxon>
        <taxon>Paenibacillaceae</taxon>
        <taxon>Paenibacillus</taxon>
    </lineage>
</organism>
<evidence type="ECO:0000313" key="4">
    <source>
        <dbReference type="EMBL" id="RUT43957.1"/>
    </source>
</evidence>
<reference evidence="4 5" key="1">
    <citation type="submission" date="2018-12" db="EMBL/GenBank/DDBJ databases">
        <authorList>
            <person name="Sun L."/>
            <person name="Chen Z."/>
        </authorList>
    </citation>
    <scope>NUCLEOTIDE SEQUENCE [LARGE SCALE GENOMIC DNA]</scope>
    <source>
        <strain evidence="4 5">DSM 15890</strain>
    </source>
</reference>
<comment type="caution">
    <text evidence="4">The sequence shown here is derived from an EMBL/GenBank/DDBJ whole genome shotgun (WGS) entry which is preliminary data.</text>
</comment>
<dbReference type="PANTHER" id="PTHR31084">
    <property type="entry name" value="ALPHA-L-FUCOSIDASE 2"/>
    <property type="match status" value="1"/>
</dbReference>
<dbReference type="Pfam" id="PF22124">
    <property type="entry name" value="Glyco_hydro_95_cat"/>
    <property type="match status" value="1"/>
</dbReference>